<evidence type="ECO:0000313" key="3">
    <source>
        <dbReference type="EMBL" id="CAB4919152.1"/>
    </source>
</evidence>
<sequence>MSVAGPILVVALFGLVAWFVSAPLRRGAVERAVEAIDGQRADLEAARDAKYREIRDLEMDHRTGKLSDEDWRQLDRGLRAEAVDLLHRLDELNAADGDGPGLASAPERVERATIAQR</sequence>
<evidence type="ECO:0000256" key="1">
    <source>
        <dbReference type="SAM" id="Coils"/>
    </source>
</evidence>
<proteinExistence type="predicted"/>
<evidence type="ECO:0000256" key="2">
    <source>
        <dbReference type="SAM" id="MobiDB-lite"/>
    </source>
</evidence>
<name>A0A6J7HHX4_9ZZZZ</name>
<protein>
    <submittedName>
        <fullName evidence="3">Unannotated protein</fullName>
    </submittedName>
</protein>
<gene>
    <name evidence="3" type="ORF">UFOPK3674_00432</name>
</gene>
<feature type="region of interest" description="Disordered" evidence="2">
    <location>
        <begin position="94"/>
        <end position="117"/>
    </location>
</feature>
<feature type="coiled-coil region" evidence="1">
    <location>
        <begin position="29"/>
        <end position="60"/>
    </location>
</feature>
<keyword evidence="1" id="KW-0175">Coiled coil</keyword>
<organism evidence="3">
    <name type="scientific">freshwater metagenome</name>
    <dbReference type="NCBI Taxonomy" id="449393"/>
    <lineage>
        <taxon>unclassified sequences</taxon>
        <taxon>metagenomes</taxon>
        <taxon>ecological metagenomes</taxon>
    </lineage>
</organism>
<dbReference type="EMBL" id="CAFBMX010000002">
    <property type="protein sequence ID" value="CAB4919152.1"/>
    <property type="molecule type" value="Genomic_DNA"/>
</dbReference>
<reference evidence="3" key="1">
    <citation type="submission" date="2020-05" db="EMBL/GenBank/DDBJ databases">
        <authorList>
            <person name="Chiriac C."/>
            <person name="Salcher M."/>
            <person name="Ghai R."/>
            <person name="Kavagutti S V."/>
        </authorList>
    </citation>
    <scope>NUCLEOTIDE SEQUENCE</scope>
</reference>
<dbReference type="AlphaFoldDB" id="A0A6J7HHX4"/>
<accession>A0A6J7HHX4</accession>